<sequence>MEKMMAAQSGLMDRIAELENALAKEREKTQAMGERLRTRTTRPTKNAKDGTPSECRTDVANAEVHHSVAENREQDGTQVGDDRDIYRGDRRRKQRRKRTLGMVHIQQAEAEQSSRTSFASNG</sequence>
<dbReference type="EMBL" id="CM023491">
    <property type="protein sequence ID" value="KAH6941853.1"/>
    <property type="molecule type" value="Genomic_DNA"/>
</dbReference>
<proteinExistence type="predicted"/>
<gene>
    <name evidence="1" type="ORF">HPB50_023659</name>
</gene>
<protein>
    <submittedName>
        <fullName evidence="1">Uncharacterized protein</fullName>
    </submittedName>
</protein>
<name>A0ACB7T6U0_HYAAI</name>
<evidence type="ECO:0000313" key="1">
    <source>
        <dbReference type="EMBL" id="KAH6941853.1"/>
    </source>
</evidence>
<comment type="caution">
    <text evidence="1">The sequence shown here is derived from an EMBL/GenBank/DDBJ whole genome shotgun (WGS) entry which is preliminary data.</text>
</comment>
<reference evidence="1" key="1">
    <citation type="submission" date="2020-05" db="EMBL/GenBank/DDBJ databases">
        <title>Large-scale comparative analyses of tick genomes elucidate their genetic diversity and vector capacities.</title>
        <authorList>
            <person name="Jia N."/>
            <person name="Wang J."/>
            <person name="Shi W."/>
            <person name="Du L."/>
            <person name="Sun Y."/>
            <person name="Zhan W."/>
            <person name="Jiang J."/>
            <person name="Wang Q."/>
            <person name="Zhang B."/>
            <person name="Ji P."/>
            <person name="Sakyi L.B."/>
            <person name="Cui X."/>
            <person name="Yuan T."/>
            <person name="Jiang B."/>
            <person name="Yang W."/>
            <person name="Lam T.T.-Y."/>
            <person name="Chang Q."/>
            <person name="Ding S."/>
            <person name="Wang X."/>
            <person name="Zhu J."/>
            <person name="Ruan X."/>
            <person name="Zhao L."/>
            <person name="Wei J."/>
            <person name="Que T."/>
            <person name="Du C."/>
            <person name="Cheng J."/>
            <person name="Dai P."/>
            <person name="Han X."/>
            <person name="Huang E."/>
            <person name="Gao Y."/>
            <person name="Liu J."/>
            <person name="Shao H."/>
            <person name="Ye R."/>
            <person name="Li L."/>
            <person name="Wei W."/>
            <person name="Wang X."/>
            <person name="Wang C."/>
            <person name="Yang T."/>
            <person name="Huo Q."/>
            <person name="Li W."/>
            <person name="Guo W."/>
            <person name="Chen H."/>
            <person name="Zhou L."/>
            <person name="Ni X."/>
            <person name="Tian J."/>
            <person name="Zhou Y."/>
            <person name="Sheng Y."/>
            <person name="Liu T."/>
            <person name="Pan Y."/>
            <person name="Xia L."/>
            <person name="Li J."/>
            <person name="Zhao F."/>
            <person name="Cao W."/>
        </authorList>
    </citation>
    <scope>NUCLEOTIDE SEQUENCE</scope>
    <source>
        <strain evidence="1">Hyas-2018</strain>
    </source>
</reference>
<organism evidence="1 2">
    <name type="scientific">Hyalomma asiaticum</name>
    <name type="common">Tick</name>
    <dbReference type="NCBI Taxonomy" id="266040"/>
    <lineage>
        <taxon>Eukaryota</taxon>
        <taxon>Metazoa</taxon>
        <taxon>Ecdysozoa</taxon>
        <taxon>Arthropoda</taxon>
        <taxon>Chelicerata</taxon>
        <taxon>Arachnida</taxon>
        <taxon>Acari</taxon>
        <taxon>Parasitiformes</taxon>
        <taxon>Ixodida</taxon>
        <taxon>Ixodoidea</taxon>
        <taxon>Ixodidae</taxon>
        <taxon>Hyalomminae</taxon>
        <taxon>Hyalomma</taxon>
    </lineage>
</organism>
<accession>A0ACB7T6U0</accession>
<keyword evidence="2" id="KW-1185">Reference proteome</keyword>
<evidence type="ECO:0000313" key="2">
    <source>
        <dbReference type="Proteomes" id="UP000821845"/>
    </source>
</evidence>
<dbReference type="Proteomes" id="UP000821845">
    <property type="component" value="Chromosome 11"/>
</dbReference>